<dbReference type="GO" id="GO:0030515">
    <property type="term" value="F:snoRNA binding"/>
    <property type="evidence" value="ECO:0007669"/>
    <property type="project" value="InterPro"/>
</dbReference>
<dbReference type="AlphaFoldDB" id="A0A8T0QIB4"/>
<feature type="transmembrane region" description="Helical" evidence="1">
    <location>
        <begin position="16"/>
        <end position="38"/>
    </location>
</feature>
<evidence type="ECO:0000256" key="1">
    <source>
        <dbReference type="SAM" id="Phobius"/>
    </source>
</evidence>
<evidence type="ECO:0000313" key="4">
    <source>
        <dbReference type="Proteomes" id="UP000823388"/>
    </source>
</evidence>
<dbReference type="GO" id="GO:0031428">
    <property type="term" value="C:box C/D methylation guide snoRNP complex"/>
    <property type="evidence" value="ECO:0007669"/>
    <property type="project" value="InterPro"/>
</dbReference>
<dbReference type="EMBL" id="CM029049">
    <property type="protein sequence ID" value="KAG2574877.1"/>
    <property type="molecule type" value="Genomic_DNA"/>
</dbReference>
<comment type="caution">
    <text evidence="3">The sequence shown here is derived from an EMBL/GenBank/DDBJ whole genome shotgun (WGS) entry which is preliminary data.</text>
</comment>
<feature type="domain" description="Nucleolar protein 58/56 N-terminal" evidence="2">
    <location>
        <begin position="18"/>
        <end position="76"/>
    </location>
</feature>
<keyword evidence="1" id="KW-0812">Transmembrane</keyword>
<accession>A0A8T0QIB4</accession>
<dbReference type="Pfam" id="PF08156">
    <property type="entry name" value="NOP5NT"/>
    <property type="match status" value="1"/>
</dbReference>
<dbReference type="InterPro" id="IPR012974">
    <property type="entry name" value="NOP58/56_N"/>
</dbReference>
<protein>
    <recommendedName>
        <fullName evidence="2">Nucleolar protein 58/56 N-terminal domain-containing protein</fullName>
    </recommendedName>
</protein>
<dbReference type="PANTHER" id="PTHR10894:SF14">
    <property type="entry name" value="EXPRESSED PROTEIN"/>
    <property type="match status" value="1"/>
</dbReference>
<sequence length="305" mass="34773">MIPMFACDDFVKNHGVLLLLFETPSGFAIFGVLGIYLYKSAAIERVWANFVHYDRAKEIVWLLEFQTFDDKSSAISVGTGINKQLTEMIMKRRNPGQTLVVGKQEYKSIIESSLGIHCLHNEIVKDVMWGMQRHMHRLVPMEKSELPKEDRVPMSQGLQMLLSRHGFHVKPKMINEEIVVAALSLFKYDVAKKEEYPPLRRIGGFLKDVSGIDCKNWRALKIATAFKIICTHEIGDSDETLSKDLQIKLLEDADRYQDLIDGPACIVTYRRLMYAHRDITQSKGIFASLVKKAKASESVLEEHGN</sequence>
<reference evidence="3" key="1">
    <citation type="submission" date="2020-05" db="EMBL/GenBank/DDBJ databases">
        <title>WGS assembly of Panicum virgatum.</title>
        <authorList>
            <person name="Lovell J.T."/>
            <person name="Jenkins J."/>
            <person name="Shu S."/>
            <person name="Juenger T.E."/>
            <person name="Schmutz J."/>
        </authorList>
    </citation>
    <scope>NUCLEOTIDE SEQUENCE</scope>
    <source>
        <strain evidence="3">AP13</strain>
    </source>
</reference>
<organism evidence="3 4">
    <name type="scientific">Panicum virgatum</name>
    <name type="common">Blackwell switchgrass</name>
    <dbReference type="NCBI Taxonomy" id="38727"/>
    <lineage>
        <taxon>Eukaryota</taxon>
        <taxon>Viridiplantae</taxon>
        <taxon>Streptophyta</taxon>
        <taxon>Embryophyta</taxon>
        <taxon>Tracheophyta</taxon>
        <taxon>Spermatophyta</taxon>
        <taxon>Magnoliopsida</taxon>
        <taxon>Liliopsida</taxon>
        <taxon>Poales</taxon>
        <taxon>Poaceae</taxon>
        <taxon>PACMAD clade</taxon>
        <taxon>Panicoideae</taxon>
        <taxon>Panicodae</taxon>
        <taxon>Paniceae</taxon>
        <taxon>Panicinae</taxon>
        <taxon>Panicum</taxon>
        <taxon>Panicum sect. Hiantes</taxon>
    </lineage>
</organism>
<keyword evidence="1" id="KW-1133">Transmembrane helix</keyword>
<evidence type="ECO:0000313" key="3">
    <source>
        <dbReference type="EMBL" id="KAG2574877.1"/>
    </source>
</evidence>
<keyword evidence="4" id="KW-1185">Reference proteome</keyword>
<dbReference type="Proteomes" id="UP000823388">
    <property type="component" value="Chromosome 7K"/>
</dbReference>
<dbReference type="PANTHER" id="PTHR10894">
    <property type="entry name" value="NUCLEOLAR PROTEIN 5 NUCLEOLAR PROTEIN NOP5 NOP58"/>
    <property type="match status" value="1"/>
</dbReference>
<name>A0A8T0QIB4_PANVG</name>
<evidence type="ECO:0000259" key="2">
    <source>
        <dbReference type="Pfam" id="PF08156"/>
    </source>
</evidence>
<dbReference type="InterPro" id="IPR045056">
    <property type="entry name" value="Nop56/Nop58"/>
</dbReference>
<gene>
    <name evidence="3" type="ORF">PVAP13_7KG392570</name>
</gene>
<proteinExistence type="predicted"/>
<keyword evidence="1" id="KW-0472">Membrane</keyword>
<dbReference type="GO" id="GO:0032040">
    <property type="term" value="C:small-subunit processome"/>
    <property type="evidence" value="ECO:0007669"/>
    <property type="project" value="InterPro"/>
</dbReference>